<keyword evidence="4" id="KW-0479">Metal-binding</keyword>
<proteinExistence type="inferred from homology"/>
<dbReference type="EMBL" id="JAAWVQ010086304">
    <property type="protein sequence ID" value="MBN3279159.1"/>
    <property type="molecule type" value="Genomic_DNA"/>
</dbReference>
<comment type="pathway">
    <text evidence="1 4">Pyrimidine metabolism; dUMP biosynthesis; dUMP from dCTP (dUTP route): step 2/2.</text>
</comment>
<dbReference type="Gene3D" id="2.70.40.10">
    <property type="match status" value="1"/>
</dbReference>
<feature type="non-terminal residue" evidence="6">
    <location>
        <position position="115"/>
    </location>
</feature>
<evidence type="ECO:0000256" key="4">
    <source>
        <dbReference type="RuleBase" id="RU367024"/>
    </source>
</evidence>
<dbReference type="PANTHER" id="PTHR11241">
    <property type="entry name" value="DEOXYURIDINE 5'-TRIPHOSPHATE NUCLEOTIDOHYDROLASE"/>
    <property type="match status" value="1"/>
</dbReference>
<dbReference type="InterPro" id="IPR036157">
    <property type="entry name" value="dUTPase-like_sf"/>
</dbReference>
<evidence type="ECO:0000313" key="7">
    <source>
        <dbReference type="Proteomes" id="UP001166093"/>
    </source>
</evidence>
<evidence type="ECO:0000256" key="3">
    <source>
        <dbReference type="ARBA" id="ARBA00023080"/>
    </source>
</evidence>
<dbReference type="Pfam" id="PF00692">
    <property type="entry name" value="dUTPase"/>
    <property type="match status" value="1"/>
</dbReference>
<dbReference type="EC" id="3.6.1.23" evidence="4"/>
<evidence type="ECO:0000313" key="6">
    <source>
        <dbReference type="EMBL" id="MBN3279159.1"/>
    </source>
</evidence>
<feature type="non-terminal residue" evidence="6">
    <location>
        <position position="1"/>
    </location>
</feature>
<dbReference type="InterPro" id="IPR033704">
    <property type="entry name" value="dUTPase_trimeric"/>
</dbReference>
<evidence type="ECO:0000259" key="5">
    <source>
        <dbReference type="Pfam" id="PF00692"/>
    </source>
</evidence>
<reference evidence="6" key="1">
    <citation type="journal article" date="2021" name="Cell">
        <title>Tracing the genetic footprints of vertebrate landing in non-teleost ray-finned fishes.</title>
        <authorList>
            <person name="Bi X."/>
            <person name="Wang K."/>
            <person name="Yang L."/>
            <person name="Pan H."/>
            <person name="Jiang H."/>
            <person name="Wei Q."/>
            <person name="Fang M."/>
            <person name="Yu H."/>
            <person name="Zhu C."/>
            <person name="Cai Y."/>
            <person name="He Y."/>
            <person name="Gan X."/>
            <person name="Zeng H."/>
            <person name="Yu D."/>
            <person name="Zhu Y."/>
            <person name="Jiang H."/>
            <person name="Qiu Q."/>
            <person name="Yang H."/>
            <person name="Zhang Y.E."/>
            <person name="Wang W."/>
            <person name="Zhu M."/>
            <person name="He S."/>
            <person name="Zhang G."/>
        </authorList>
    </citation>
    <scope>NUCLEOTIDE SEQUENCE</scope>
    <source>
        <strain evidence="6">Pddl_001</strain>
    </source>
</reference>
<organism evidence="6 7">
    <name type="scientific">Polyodon spathula</name>
    <name type="common">North American paddlefish</name>
    <name type="synonym">Squalus spathula</name>
    <dbReference type="NCBI Taxonomy" id="7913"/>
    <lineage>
        <taxon>Eukaryota</taxon>
        <taxon>Metazoa</taxon>
        <taxon>Chordata</taxon>
        <taxon>Craniata</taxon>
        <taxon>Vertebrata</taxon>
        <taxon>Euteleostomi</taxon>
        <taxon>Actinopterygii</taxon>
        <taxon>Chondrostei</taxon>
        <taxon>Acipenseriformes</taxon>
        <taxon>Polyodontidae</taxon>
        <taxon>Polyodon</taxon>
    </lineage>
</organism>
<dbReference type="Proteomes" id="UP001166093">
    <property type="component" value="Unassembled WGS sequence"/>
</dbReference>
<gene>
    <name evidence="6" type="primary">Dut_10</name>
    <name evidence="6" type="ORF">GTO93_0009846</name>
</gene>
<keyword evidence="3 4" id="KW-0546">Nucleotide metabolism</keyword>
<dbReference type="PANTHER" id="PTHR11241:SF12">
    <property type="entry name" value="INACTIVE DEOXYURIDINE 5'-TRIPHOSPHATE NUCLEOTIDOHYDROLASE-LIKE PROTEIN FLJ16323-RELATED"/>
    <property type="match status" value="1"/>
</dbReference>
<feature type="domain" description="dUTPase-like" evidence="5">
    <location>
        <begin position="1"/>
        <end position="112"/>
    </location>
</feature>
<accession>A0ABS2XXQ2</accession>
<dbReference type="InterPro" id="IPR008181">
    <property type="entry name" value="dUTPase"/>
</dbReference>
<dbReference type="NCBIfam" id="TIGR00576">
    <property type="entry name" value="dut"/>
    <property type="match status" value="1"/>
</dbReference>
<dbReference type="InterPro" id="IPR029054">
    <property type="entry name" value="dUTPase-like"/>
</dbReference>
<dbReference type="SUPFAM" id="SSF51283">
    <property type="entry name" value="dUTPase-like"/>
    <property type="match status" value="1"/>
</dbReference>
<name>A0ABS2XXQ2_POLSP</name>
<comment type="cofactor">
    <cofactor evidence="4">
        <name>Mg(2+)</name>
        <dbReference type="ChEBI" id="CHEBI:18420"/>
    </cofactor>
</comment>
<keyword evidence="4" id="KW-0460">Magnesium</keyword>
<sequence length="115" mass="12154">YSTYDYLVSPGSQSLVLTDIQIKTPPGCYARIAPQSGLAVKHGISIGAGVVDADYTGNVGVLVQNTGTELFEIRASDQVAQLVCERICYPQVKEVQGLPSTDRGAQEYGSSGTNV</sequence>
<dbReference type="CDD" id="cd07557">
    <property type="entry name" value="trimeric_dUTPase"/>
    <property type="match status" value="1"/>
</dbReference>
<comment type="catalytic activity">
    <reaction evidence="4">
        <text>dUTP + H2O = dUMP + diphosphate + H(+)</text>
        <dbReference type="Rhea" id="RHEA:10248"/>
        <dbReference type="ChEBI" id="CHEBI:15377"/>
        <dbReference type="ChEBI" id="CHEBI:15378"/>
        <dbReference type="ChEBI" id="CHEBI:33019"/>
        <dbReference type="ChEBI" id="CHEBI:61555"/>
        <dbReference type="ChEBI" id="CHEBI:246422"/>
        <dbReference type="EC" id="3.6.1.23"/>
    </reaction>
</comment>
<evidence type="ECO:0000256" key="1">
    <source>
        <dbReference type="ARBA" id="ARBA00005142"/>
    </source>
</evidence>
<comment type="caution">
    <text evidence="6">The sequence shown here is derived from an EMBL/GenBank/DDBJ whole genome shotgun (WGS) entry which is preliminary data.</text>
</comment>
<evidence type="ECO:0000256" key="2">
    <source>
        <dbReference type="ARBA" id="ARBA00022801"/>
    </source>
</evidence>
<protein>
    <recommendedName>
        <fullName evidence="4">Deoxyuridine 5'-triphosphate nucleotidohydrolase</fullName>
        <shortName evidence="4">dUTPase</shortName>
        <ecNumber evidence="4">3.6.1.23</ecNumber>
    </recommendedName>
    <alternativeName>
        <fullName evidence="4">dUTP pyrophosphatase</fullName>
    </alternativeName>
</protein>
<comment type="function">
    <text evidence="4">Involved in nucleotide metabolism via production of dUMP, the immediate precursor of thymidine nucleotides, and decreases the intracellular concentration of dUTP so that uracil cannot be incorporated into DNA.</text>
</comment>
<keyword evidence="2 4" id="KW-0378">Hydrolase</keyword>
<keyword evidence="7" id="KW-1185">Reference proteome</keyword>
<comment type="similarity">
    <text evidence="4">Belongs to the dUTPase family.</text>
</comment>